<dbReference type="Proteomes" id="UP001310692">
    <property type="component" value="Unassembled WGS sequence"/>
</dbReference>
<reference evidence="2 3" key="1">
    <citation type="submission" date="2024-01" db="EMBL/GenBank/DDBJ databases">
        <title>Hyphobacterium bacterium isolated from marine sediment.</title>
        <authorList>
            <person name="Zhao S."/>
        </authorList>
    </citation>
    <scope>NUCLEOTIDE SEQUENCE [LARGE SCALE GENOMIC DNA]</scope>
    <source>
        <strain evidence="2 3">Y60-23</strain>
    </source>
</reference>
<evidence type="ECO:0000313" key="2">
    <source>
        <dbReference type="EMBL" id="MEE2566977.1"/>
    </source>
</evidence>
<protein>
    <submittedName>
        <fullName evidence="2">Uncharacterized protein</fullName>
    </submittedName>
</protein>
<dbReference type="EMBL" id="JAZDRO010000004">
    <property type="protein sequence ID" value="MEE2566977.1"/>
    <property type="molecule type" value="Genomic_DNA"/>
</dbReference>
<organism evidence="2 3">
    <name type="scientific">Hyphobacterium marinum</name>
    <dbReference type="NCBI Taxonomy" id="3116574"/>
    <lineage>
        <taxon>Bacteria</taxon>
        <taxon>Pseudomonadati</taxon>
        <taxon>Pseudomonadota</taxon>
        <taxon>Alphaproteobacteria</taxon>
        <taxon>Maricaulales</taxon>
        <taxon>Maricaulaceae</taxon>
        <taxon>Hyphobacterium</taxon>
    </lineage>
</organism>
<keyword evidence="3" id="KW-1185">Reference proteome</keyword>
<feature type="chain" id="PRO_5046434227" evidence="1">
    <location>
        <begin position="21"/>
        <end position="210"/>
    </location>
</feature>
<evidence type="ECO:0000313" key="3">
    <source>
        <dbReference type="Proteomes" id="UP001310692"/>
    </source>
</evidence>
<accession>A0ABU7LZJ2</accession>
<evidence type="ECO:0000256" key="1">
    <source>
        <dbReference type="SAM" id="SignalP"/>
    </source>
</evidence>
<comment type="caution">
    <text evidence="2">The sequence shown here is derived from an EMBL/GenBank/DDBJ whole genome shotgun (WGS) entry which is preliminary data.</text>
</comment>
<name>A0ABU7LZJ2_9PROT</name>
<feature type="signal peptide" evidence="1">
    <location>
        <begin position="1"/>
        <end position="20"/>
    </location>
</feature>
<dbReference type="RefSeq" id="WP_330196534.1">
    <property type="nucleotide sequence ID" value="NZ_JAZDRO010000004.1"/>
</dbReference>
<proteinExistence type="predicted"/>
<gene>
    <name evidence="2" type="ORF">V0U35_09820</name>
</gene>
<dbReference type="PROSITE" id="PS51257">
    <property type="entry name" value="PROKAR_LIPOPROTEIN"/>
    <property type="match status" value="1"/>
</dbReference>
<keyword evidence="1" id="KW-0732">Signal</keyword>
<sequence length="210" mass="22231">MLRSIAVAVGFALAAGGCVATPAARPNATAEIQLTENERALRTAVRALDARYEEAGWSVGDAGQSAMRLAAMLLNGGSDEERPLPSMAYLESRRADGAPASAILADVREARDLAAEVTTASMAISSRGLVQSRERLAADLALTERAIADVRRAVDLFETVAGELSAELNEDDRNALNARILTLRQEFTRLGEAADALSERRRALPGSIIG</sequence>